<evidence type="ECO:0000313" key="2">
    <source>
        <dbReference type="Proteomes" id="UP000308886"/>
    </source>
</evidence>
<dbReference type="Proteomes" id="UP000308886">
    <property type="component" value="Unassembled WGS sequence"/>
</dbReference>
<keyword evidence="2" id="KW-1185">Reference proteome</keyword>
<proteinExistence type="predicted"/>
<sequence length="130" mass="15528">MIATIPYIENKFQEYNELIFDGKLPELPIKLSKAKTSLGQLAFKRRRTWYGRTVYSDFRLRVSTHFDLPENELEDIIIHEMIHYYIFVNRLKDKSAHGPLFRQMMKDTNIRYGRNISISRKQKELTTATQ</sequence>
<accession>A0AC61QML9</accession>
<dbReference type="EMBL" id="SRZC01000023">
    <property type="protein sequence ID" value="TGX80667.1"/>
    <property type="molecule type" value="Genomic_DNA"/>
</dbReference>
<protein>
    <submittedName>
        <fullName evidence="1">SprT domain-containing protein</fullName>
    </submittedName>
</protein>
<comment type="caution">
    <text evidence="1">The sequence shown here is derived from an EMBL/GenBank/DDBJ whole genome shotgun (WGS) entry which is preliminary data.</text>
</comment>
<name>A0AC61QML9_9BACT</name>
<reference evidence="1" key="1">
    <citation type="submission" date="2019-04" db="EMBL/GenBank/DDBJ databases">
        <title>Microbes associate with the intestines of laboratory mice.</title>
        <authorList>
            <person name="Navarre W."/>
            <person name="Wong E."/>
            <person name="Huang K."/>
            <person name="Tropini C."/>
            <person name="Ng K."/>
            <person name="Yu B."/>
        </authorList>
    </citation>
    <scope>NUCLEOTIDE SEQUENCE</scope>
    <source>
        <strain evidence="1">NM73_A23</strain>
    </source>
</reference>
<gene>
    <name evidence="1" type="ORF">E5358_12345</name>
</gene>
<organism evidence="1 2">
    <name type="scientific">Palleniella muris</name>
    <dbReference type="NCBI Taxonomy" id="3038145"/>
    <lineage>
        <taxon>Bacteria</taxon>
        <taxon>Pseudomonadati</taxon>
        <taxon>Bacteroidota</taxon>
        <taxon>Bacteroidia</taxon>
        <taxon>Bacteroidales</taxon>
        <taxon>Prevotellaceae</taxon>
        <taxon>Palleniella</taxon>
    </lineage>
</organism>
<evidence type="ECO:0000313" key="1">
    <source>
        <dbReference type="EMBL" id="TGX80667.1"/>
    </source>
</evidence>